<dbReference type="Pfam" id="PF01584">
    <property type="entry name" value="CheW"/>
    <property type="match status" value="1"/>
</dbReference>
<dbReference type="RefSeq" id="WP_035245813.1">
    <property type="nucleotide sequence ID" value="NZ_ARXU01000003.1"/>
</dbReference>
<dbReference type="Gene3D" id="2.40.50.180">
    <property type="entry name" value="CheA-289, Domain 4"/>
    <property type="match status" value="1"/>
</dbReference>
<dbReference type="InterPro" id="IPR039315">
    <property type="entry name" value="CheW"/>
</dbReference>
<dbReference type="Proteomes" id="UP000029443">
    <property type="component" value="Unassembled WGS sequence"/>
</dbReference>
<dbReference type="EMBL" id="ARXU01000003">
    <property type="protein sequence ID" value="KGD61854.1"/>
    <property type="molecule type" value="Genomic_DNA"/>
</dbReference>
<evidence type="ECO:0000259" key="1">
    <source>
        <dbReference type="PROSITE" id="PS50851"/>
    </source>
</evidence>
<proteinExistence type="predicted"/>
<organism evidence="2 3">
    <name type="scientific">Alcanivorax jadensis T9</name>
    <dbReference type="NCBI Taxonomy" id="1177181"/>
    <lineage>
        <taxon>Bacteria</taxon>
        <taxon>Pseudomonadati</taxon>
        <taxon>Pseudomonadota</taxon>
        <taxon>Gammaproteobacteria</taxon>
        <taxon>Oceanospirillales</taxon>
        <taxon>Alcanivoracaceae</taxon>
        <taxon>Alcanivorax</taxon>
    </lineage>
</organism>
<dbReference type="PANTHER" id="PTHR22617">
    <property type="entry name" value="CHEMOTAXIS SENSOR HISTIDINE KINASE-RELATED"/>
    <property type="match status" value="1"/>
</dbReference>
<evidence type="ECO:0000313" key="3">
    <source>
        <dbReference type="Proteomes" id="UP000029443"/>
    </source>
</evidence>
<keyword evidence="3" id="KW-1185">Reference proteome</keyword>
<name>A0ABR4WEB0_9GAMM</name>
<protein>
    <submittedName>
        <fullName evidence="2">Type IV pili signal transduction protein PilI</fullName>
    </submittedName>
</protein>
<dbReference type="PANTHER" id="PTHR22617:SF43">
    <property type="entry name" value="PROTEIN PILI"/>
    <property type="match status" value="1"/>
</dbReference>
<sequence>MSATASAAYIQLADYNRRCREQAKDLPMQQDAVSYWSGVGFVMDGKKYVAPLDEVSEILSVPAYTRIPGARSWMKGVANVRGRLMTVMDLSGFLEKNSPVQEKRRRLLVLDQDDLYTGMTVDEVLGMQHFPIDEFVESLPVSDASVTPFVRGAYRRDGEYWSVFSLTRLAEDPRFMQVARTG</sequence>
<dbReference type="Gene3D" id="2.30.30.40">
    <property type="entry name" value="SH3 Domains"/>
    <property type="match status" value="1"/>
</dbReference>
<comment type="caution">
    <text evidence="2">The sequence shown here is derived from an EMBL/GenBank/DDBJ whole genome shotgun (WGS) entry which is preliminary data.</text>
</comment>
<dbReference type="InterPro" id="IPR036061">
    <property type="entry name" value="CheW-like_dom_sf"/>
</dbReference>
<dbReference type="InterPro" id="IPR002545">
    <property type="entry name" value="CheW-lke_dom"/>
</dbReference>
<reference evidence="2 3" key="1">
    <citation type="submission" date="2012-09" db="EMBL/GenBank/DDBJ databases">
        <title>Genome Sequence of alkane-degrading Bacterium Alcanivorax jadensis T9.</title>
        <authorList>
            <person name="Lai Q."/>
            <person name="Shao Z."/>
        </authorList>
    </citation>
    <scope>NUCLEOTIDE SEQUENCE [LARGE SCALE GENOMIC DNA]</scope>
    <source>
        <strain evidence="2 3">T9</strain>
    </source>
</reference>
<dbReference type="SMART" id="SM00260">
    <property type="entry name" value="CheW"/>
    <property type="match status" value="1"/>
</dbReference>
<accession>A0ABR4WEB0</accession>
<evidence type="ECO:0000313" key="2">
    <source>
        <dbReference type="EMBL" id="KGD61854.1"/>
    </source>
</evidence>
<gene>
    <name evidence="2" type="ORF">T9A_01063</name>
</gene>
<dbReference type="SUPFAM" id="SSF50341">
    <property type="entry name" value="CheW-like"/>
    <property type="match status" value="1"/>
</dbReference>
<feature type="domain" description="CheW-like" evidence="1">
    <location>
        <begin position="35"/>
        <end position="175"/>
    </location>
</feature>
<dbReference type="PROSITE" id="PS50851">
    <property type="entry name" value="CHEW"/>
    <property type="match status" value="1"/>
</dbReference>